<evidence type="ECO:0000256" key="1">
    <source>
        <dbReference type="SAM" id="MobiDB-lite"/>
    </source>
</evidence>
<dbReference type="EMBL" id="JAACXV010000340">
    <property type="protein sequence ID" value="KAF7279790.1"/>
    <property type="molecule type" value="Genomic_DNA"/>
</dbReference>
<comment type="caution">
    <text evidence="2">The sequence shown here is derived from an EMBL/GenBank/DDBJ whole genome shotgun (WGS) entry which is preliminary data.</text>
</comment>
<name>A0A834IL94_RHYFE</name>
<evidence type="ECO:0000313" key="2">
    <source>
        <dbReference type="EMBL" id="KAF7279790.1"/>
    </source>
</evidence>
<proteinExistence type="predicted"/>
<gene>
    <name evidence="2" type="ORF">GWI33_006749</name>
</gene>
<evidence type="ECO:0000313" key="3">
    <source>
        <dbReference type="Proteomes" id="UP000625711"/>
    </source>
</evidence>
<reference evidence="2" key="1">
    <citation type="submission" date="2020-08" db="EMBL/GenBank/DDBJ databases">
        <title>Genome sequencing and assembly of the red palm weevil Rhynchophorus ferrugineus.</title>
        <authorList>
            <person name="Dias G.B."/>
            <person name="Bergman C.M."/>
            <person name="Manee M."/>
        </authorList>
    </citation>
    <scope>NUCLEOTIDE SEQUENCE</scope>
    <source>
        <strain evidence="2">AA-2017</strain>
        <tissue evidence="2">Whole larva</tissue>
    </source>
</reference>
<dbReference type="AlphaFoldDB" id="A0A834IL94"/>
<feature type="region of interest" description="Disordered" evidence="1">
    <location>
        <begin position="99"/>
        <end position="132"/>
    </location>
</feature>
<keyword evidence="3" id="KW-1185">Reference proteome</keyword>
<sequence>MAEKVIYVLGYDNYRENADYFFITEQLSDHKASNPSALVQSVRNPGPPLRSPFFSLSAHYIEKVLSAAAMFEPTNHRFPADTDDTTRFIRGAENAGRLTTDKMLDGLGGPDGEHDNKYTSIPREPIASPIPR</sequence>
<protein>
    <submittedName>
        <fullName evidence="2">Uncharacterized protein</fullName>
    </submittedName>
</protein>
<dbReference type="Proteomes" id="UP000625711">
    <property type="component" value="Unassembled WGS sequence"/>
</dbReference>
<accession>A0A834IL94</accession>
<organism evidence="2 3">
    <name type="scientific">Rhynchophorus ferrugineus</name>
    <name type="common">Red palm weevil</name>
    <name type="synonym">Curculio ferrugineus</name>
    <dbReference type="NCBI Taxonomy" id="354439"/>
    <lineage>
        <taxon>Eukaryota</taxon>
        <taxon>Metazoa</taxon>
        <taxon>Ecdysozoa</taxon>
        <taxon>Arthropoda</taxon>
        <taxon>Hexapoda</taxon>
        <taxon>Insecta</taxon>
        <taxon>Pterygota</taxon>
        <taxon>Neoptera</taxon>
        <taxon>Endopterygota</taxon>
        <taxon>Coleoptera</taxon>
        <taxon>Polyphaga</taxon>
        <taxon>Cucujiformia</taxon>
        <taxon>Curculionidae</taxon>
        <taxon>Dryophthorinae</taxon>
        <taxon>Rhynchophorus</taxon>
    </lineage>
</organism>